<reference evidence="1" key="1">
    <citation type="submission" date="2023-03" db="EMBL/GenBank/DDBJ databases">
        <title>Bacterial isolates from washroom surfaces on a university campus.</title>
        <authorList>
            <person name="Holman D.B."/>
            <person name="Gzyl K.E."/>
            <person name="Taheri A.E."/>
        </authorList>
    </citation>
    <scope>NUCLEOTIDE SEQUENCE</scope>
    <source>
        <strain evidence="1">RD03</strain>
    </source>
</reference>
<dbReference type="RefSeq" id="WP_259544660.1">
    <property type="nucleotide sequence ID" value="NZ_BOQX01000002.1"/>
</dbReference>
<organism evidence="1 2">
    <name type="scientific">Heyndrickxia oleronia</name>
    <dbReference type="NCBI Taxonomy" id="38875"/>
    <lineage>
        <taxon>Bacteria</taxon>
        <taxon>Bacillati</taxon>
        <taxon>Bacillota</taxon>
        <taxon>Bacilli</taxon>
        <taxon>Bacillales</taxon>
        <taxon>Bacillaceae</taxon>
        <taxon>Heyndrickxia</taxon>
    </lineage>
</organism>
<dbReference type="AlphaFoldDB" id="A0AAW6SUF2"/>
<dbReference type="EMBL" id="JAROYP010000002">
    <property type="protein sequence ID" value="MDH5160456.1"/>
    <property type="molecule type" value="Genomic_DNA"/>
</dbReference>
<sequence>MNKKELFYDEQGVEQISNQIMSAYTSGTVDRPDINDEEENSK</sequence>
<accession>A0AAW6SUF2</accession>
<name>A0AAW6SUF2_9BACI</name>
<protein>
    <submittedName>
        <fullName evidence="1">Uncharacterized protein</fullName>
    </submittedName>
</protein>
<dbReference type="Proteomes" id="UP001159179">
    <property type="component" value="Unassembled WGS sequence"/>
</dbReference>
<proteinExistence type="predicted"/>
<dbReference type="GeneID" id="79871258"/>
<gene>
    <name evidence="1" type="ORF">P5X88_05865</name>
</gene>
<comment type="caution">
    <text evidence="1">The sequence shown here is derived from an EMBL/GenBank/DDBJ whole genome shotgun (WGS) entry which is preliminary data.</text>
</comment>
<evidence type="ECO:0000313" key="1">
    <source>
        <dbReference type="EMBL" id="MDH5160456.1"/>
    </source>
</evidence>
<evidence type="ECO:0000313" key="2">
    <source>
        <dbReference type="Proteomes" id="UP001159179"/>
    </source>
</evidence>